<dbReference type="AlphaFoldDB" id="A0A482W4P2"/>
<dbReference type="OrthoDB" id="10057079at2759"/>
<dbReference type="EMBL" id="QDEB01030724">
    <property type="protein sequence ID" value="RZC39885.1"/>
    <property type="molecule type" value="Genomic_DNA"/>
</dbReference>
<sequence>MFLRGGLGGDDRYEVFYGITEEELELTTKFAKKFWHSENKLPKEKVESHYNGYKSIGKGEVKIYPIWSIVHALANGELSDYWEQSGIMASASEGLNVPIVRFAIERLLAGKHIKREVPYKLELKHLKDLSDVILKWEERRTFLKLDVFLSDATRVSNVCKKTGKRNI</sequence>
<accession>A0A482W4P2</accession>
<organism evidence="1 2">
    <name type="scientific">Asbolus verrucosus</name>
    <name type="common">Desert ironclad beetle</name>
    <dbReference type="NCBI Taxonomy" id="1661398"/>
    <lineage>
        <taxon>Eukaryota</taxon>
        <taxon>Metazoa</taxon>
        <taxon>Ecdysozoa</taxon>
        <taxon>Arthropoda</taxon>
        <taxon>Hexapoda</taxon>
        <taxon>Insecta</taxon>
        <taxon>Pterygota</taxon>
        <taxon>Neoptera</taxon>
        <taxon>Endopterygota</taxon>
        <taxon>Coleoptera</taxon>
        <taxon>Polyphaga</taxon>
        <taxon>Cucujiformia</taxon>
        <taxon>Tenebrionidae</taxon>
        <taxon>Pimeliinae</taxon>
        <taxon>Asbolus</taxon>
    </lineage>
</organism>
<keyword evidence="2" id="KW-1185">Reference proteome</keyword>
<evidence type="ECO:0000313" key="1">
    <source>
        <dbReference type="EMBL" id="RZC39885.1"/>
    </source>
</evidence>
<dbReference type="PANTHER" id="PTHR34825">
    <property type="entry name" value="CONSERVED PROTEIN, WITH A WEAK D-GALACTARATE DEHYDRATASE/ALTRONATE HYDROLASE DOMAIN"/>
    <property type="match status" value="1"/>
</dbReference>
<comment type="caution">
    <text evidence="1">The sequence shown here is derived from an EMBL/GenBank/DDBJ whole genome shotgun (WGS) entry which is preliminary data.</text>
</comment>
<name>A0A482W4P2_ASBVE</name>
<proteinExistence type="predicted"/>
<dbReference type="PANTHER" id="PTHR34825:SF1">
    <property type="entry name" value="AAA-ATPASE-LIKE DOMAIN-CONTAINING PROTEIN"/>
    <property type="match status" value="1"/>
</dbReference>
<reference evidence="1 2" key="1">
    <citation type="submission" date="2017-03" db="EMBL/GenBank/DDBJ databases">
        <title>Genome of the blue death feigning beetle - Asbolus verrucosus.</title>
        <authorList>
            <person name="Rider S.D."/>
        </authorList>
    </citation>
    <scope>NUCLEOTIDE SEQUENCE [LARGE SCALE GENOMIC DNA]</scope>
    <source>
        <strain evidence="1">Butters</strain>
        <tissue evidence="1">Head and leg muscle</tissue>
    </source>
</reference>
<protein>
    <submittedName>
        <fullName evidence="1">AAA-ATPase like domain containing protein</fullName>
    </submittedName>
</protein>
<gene>
    <name evidence="1" type="ORF">BDFB_013006</name>
</gene>
<dbReference type="Proteomes" id="UP000292052">
    <property type="component" value="Unassembled WGS sequence"/>
</dbReference>
<evidence type="ECO:0000313" key="2">
    <source>
        <dbReference type="Proteomes" id="UP000292052"/>
    </source>
</evidence>